<dbReference type="Pfam" id="PF01007">
    <property type="entry name" value="IRK"/>
    <property type="match status" value="1"/>
</dbReference>
<evidence type="ECO:0000256" key="11">
    <source>
        <dbReference type="ARBA" id="ARBA00034430"/>
    </source>
</evidence>
<dbReference type="Gene3D" id="1.10.287.70">
    <property type="match status" value="1"/>
</dbReference>
<keyword evidence="9 19" id="KW-0472">Membrane</keyword>
<protein>
    <recommendedName>
        <fullName evidence="14">G protein-activated inward rectifier potassium channel 3</fullName>
    </recommendedName>
    <alternativeName>
        <fullName evidence="16">Inward rectifier K(+) channel Kir3.3</fullName>
    </alternativeName>
    <alternativeName>
        <fullName evidence="15">Potassium channel, inwardly rectifying subfamily J member 9</fullName>
    </alternativeName>
</protein>
<dbReference type="InterPro" id="IPR041647">
    <property type="entry name" value="IRK_C"/>
</dbReference>
<evidence type="ECO:0000256" key="9">
    <source>
        <dbReference type="ARBA" id="ARBA00023136"/>
    </source>
</evidence>
<feature type="region of interest" description="Disordered" evidence="18">
    <location>
        <begin position="513"/>
        <end position="534"/>
    </location>
</feature>
<dbReference type="Proteomes" id="UP000186922">
    <property type="component" value="Unassembled WGS sequence"/>
</dbReference>
<evidence type="ECO:0000256" key="8">
    <source>
        <dbReference type="ARBA" id="ARBA00023065"/>
    </source>
</evidence>
<evidence type="ECO:0000256" key="18">
    <source>
        <dbReference type="SAM" id="MobiDB-lite"/>
    </source>
</evidence>
<dbReference type="GO" id="GO:0005242">
    <property type="term" value="F:inward rectifier potassium channel activity"/>
    <property type="evidence" value="ECO:0007669"/>
    <property type="project" value="InterPro"/>
</dbReference>
<keyword evidence="23" id="KW-1185">Reference proteome</keyword>
<evidence type="ECO:0000256" key="2">
    <source>
        <dbReference type="ARBA" id="ARBA00022448"/>
    </source>
</evidence>
<gene>
    <name evidence="22" type="primary">RvY_10889</name>
    <name evidence="22" type="synonym">RvY_10889.1</name>
    <name evidence="22" type="ORF">RvY_10889-1</name>
</gene>
<dbReference type="OrthoDB" id="273257at2759"/>
<evidence type="ECO:0000313" key="23">
    <source>
        <dbReference type="Proteomes" id="UP000186922"/>
    </source>
</evidence>
<dbReference type="InterPro" id="IPR016449">
    <property type="entry name" value="K_chnl_inward-rec_Kir"/>
</dbReference>
<feature type="transmembrane region" description="Helical" evidence="19">
    <location>
        <begin position="223"/>
        <end position="247"/>
    </location>
</feature>
<evidence type="ECO:0000256" key="10">
    <source>
        <dbReference type="ARBA" id="ARBA00023303"/>
    </source>
</evidence>
<evidence type="ECO:0000256" key="17">
    <source>
        <dbReference type="RuleBase" id="RU003822"/>
    </source>
</evidence>
<evidence type="ECO:0000256" key="5">
    <source>
        <dbReference type="ARBA" id="ARBA00022882"/>
    </source>
</evidence>
<feature type="domain" description="Potassium channel inwardly rectifying transmembrane" evidence="20">
    <location>
        <begin position="110"/>
        <end position="252"/>
    </location>
</feature>
<evidence type="ECO:0000256" key="15">
    <source>
        <dbReference type="ARBA" id="ARBA00076077"/>
    </source>
</evidence>
<comment type="caution">
    <text evidence="22">The sequence shown here is derived from an EMBL/GenBank/DDBJ whole genome shotgun (WGS) entry which is preliminary data.</text>
</comment>
<dbReference type="STRING" id="947166.A0A1D1VE84"/>
<dbReference type="Gene3D" id="2.60.40.1400">
    <property type="entry name" value="G protein-activated inward rectifier potassium channel 1"/>
    <property type="match status" value="1"/>
</dbReference>
<sequence length="548" mass="62044">MIFELLVNSMMNLMKKPRRSVEAAPLTFGSRADPIAASGITLSLLDVEAGSGLEVPPPQHDKRRNGYLSVPSSRSSGTESRSRSTSPLFLNRTFTFPSPKTGPTPVMRFVSKTGECNVRHSNVKRKGYKYLADIFTTLVDCKWRWCALIFAFGFFSTWLLYAFVYFFFAWLHDDLTKGNLTEEEWTPCINKIKDFTSAFLYSLETQHTIGYGYRFANTECPHVIIVLCFQCLTGVALQSILVGVLFAKLSRPKMRSETLMFSKEACVCQRDGKMVFQFRIGDMRRSHLVEAHIRVMCMKERLTAEGEEIPFYSYDMDVGFSDGTDRLFLVWPNIITHEIDERSPLFEYSADEILHQRLEIIVILEGIVEATGLTTQARTSYLPSEIRWGSRFEKVVRPGVDGVVRIDHDYFDKFQMIDSTPRCSPKELLRLQAQQRAADEKAQLDAGLPIQPVPPPLPRPQYRRRSCTPQVALLSHRGSVDDRRPSSPSEEEQVQPKFDSLVPVGNELLRRCSTPGLRGPALQDPLNGASTSSPAVALYSVELPRIRS</sequence>
<dbReference type="PRINTS" id="PR01320">
    <property type="entry name" value="KIRCHANNEL"/>
</dbReference>
<organism evidence="22 23">
    <name type="scientific">Ramazzottius varieornatus</name>
    <name type="common">Water bear</name>
    <name type="synonym">Tardigrade</name>
    <dbReference type="NCBI Taxonomy" id="947166"/>
    <lineage>
        <taxon>Eukaryota</taxon>
        <taxon>Metazoa</taxon>
        <taxon>Ecdysozoa</taxon>
        <taxon>Tardigrada</taxon>
        <taxon>Eutardigrada</taxon>
        <taxon>Parachela</taxon>
        <taxon>Hypsibioidea</taxon>
        <taxon>Ramazzottiidae</taxon>
        <taxon>Ramazzottius</taxon>
    </lineage>
</organism>
<name>A0A1D1VE84_RAMVA</name>
<keyword evidence="2 17" id="KW-0813">Transport</keyword>
<feature type="transmembrane region" description="Helical" evidence="19">
    <location>
        <begin position="145"/>
        <end position="171"/>
    </location>
</feature>
<dbReference type="AlphaFoldDB" id="A0A1D1VE84"/>
<dbReference type="Pfam" id="PF17655">
    <property type="entry name" value="IRK_C"/>
    <property type="match status" value="1"/>
</dbReference>
<evidence type="ECO:0000256" key="7">
    <source>
        <dbReference type="ARBA" id="ARBA00022989"/>
    </source>
</evidence>
<evidence type="ECO:0000256" key="12">
    <source>
        <dbReference type="ARBA" id="ARBA00061604"/>
    </source>
</evidence>
<keyword evidence="5 17" id="KW-0851">Voltage-gated channel</keyword>
<evidence type="ECO:0000256" key="19">
    <source>
        <dbReference type="SAM" id="Phobius"/>
    </source>
</evidence>
<feature type="region of interest" description="Disordered" evidence="18">
    <location>
        <begin position="53"/>
        <end position="86"/>
    </location>
</feature>
<dbReference type="GO" id="GO:0034702">
    <property type="term" value="C:monoatomic ion channel complex"/>
    <property type="evidence" value="ECO:0007669"/>
    <property type="project" value="UniProtKB-KW"/>
</dbReference>
<feature type="region of interest" description="Disordered" evidence="18">
    <location>
        <begin position="475"/>
        <end position="497"/>
    </location>
</feature>
<feature type="compositionally biased region" description="Low complexity" evidence="18">
    <location>
        <begin position="72"/>
        <end position="86"/>
    </location>
</feature>
<keyword evidence="8 17" id="KW-0406">Ion transport</keyword>
<keyword evidence="4 17" id="KW-0812">Transmembrane</keyword>
<evidence type="ECO:0000259" key="20">
    <source>
        <dbReference type="Pfam" id="PF01007"/>
    </source>
</evidence>
<comment type="subunit">
    <text evidence="13">Associates with KCNJ3/GIRK1 to form a G-protein-activated heteromultimer pore-forming unit. Interacts (via PDZ-binding motif) with SNX27 (via PDZ domain); the interaction is required when endocytosed to prevent degradation in lysosomes and promote recycling to the plasma membrane.</text>
</comment>
<dbReference type="GO" id="GO:0034765">
    <property type="term" value="P:regulation of monoatomic ion transmembrane transport"/>
    <property type="evidence" value="ECO:0007669"/>
    <property type="project" value="TreeGrafter"/>
</dbReference>
<dbReference type="SUPFAM" id="SSF81296">
    <property type="entry name" value="E set domains"/>
    <property type="match status" value="1"/>
</dbReference>
<comment type="subcellular location">
    <subcellularLocation>
        <location evidence="1 17">Membrane</location>
        <topology evidence="1 17">Multi-pass membrane protein</topology>
    </subcellularLocation>
</comment>
<evidence type="ECO:0000256" key="13">
    <source>
        <dbReference type="ARBA" id="ARBA00062687"/>
    </source>
</evidence>
<dbReference type="SUPFAM" id="SSF81324">
    <property type="entry name" value="Voltage-gated potassium channels"/>
    <property type="match status" value="1"/>
</dbReference>
<dbReference type="GO" id="GO:0005886">
    <property type="term" value="C:plasma membrane"/>
    <property type="evidence" value="ECO:0007669"/>
    <property type="project" value="TreeGrafter"/>
</dbReference>
<dbReference type="InterPro" id="IPR013518">
    <property type="entry name" value="K_chnl_inward-rec_Kir_cyto"/>
</dbReference>
<evidence type="ECO:0000256" key="6">
    <source>
        <dbReference type="ARBA" id="ARBA00022958"/>
    </source>
</evidence>
<dbReference type="FunFam" id="1.10.287.70:FF:000019">
    <property type="entry name" value="G protein-activated inward rectifier potassium channel 1"/>
    <property type="match status" value="1"/>
</dbReference>
<keyword evidence="7 19" id="KW-1133">Transmembrane helix</keyword>
<proteinExistence type="inferred from homology"/>
<dbReference type="PANTHER" id="PTHR11767">
    <property type="entry name" value="INWARD RECTIFIER POTASSIUM CHANNEL"/>
    <property type="match status" value="1"/>
</dbReference>
<evidence type="ECO:0000256" key="4">
    <source>
        <dbReference type="ARBA" id="ARBA00022692"/>
    </source>
</evidence>
<dbReference type="EMBL" id="BDGG01000005">
    <property type="protein sequence ID" value="GAU99959.1"/>
    <property type="molecule type" value="Genomic_DNA"/>
</dbReference>
<dbReference type="FunFam" id="2.60.40.1400:FF:000001">
    <property type="entry name" value="G protein-activated inward rectifier potassium channel 2"/>
    <property type="match status" value="1"/>
</dbReference>
<dbReference type="GO" id="GO:1990573">
    <property type="term" value="P:potassium ion import across plasma membrane"/>
    <property type="evidence" value="ECO:0007669"/>
    <property type="project" value="TreeGrafter"/>
</dbReference>
<feature type="domain" description="Inward rectifier potassium channel C-terminal" evidence="21">
    <location>
        <begin position="259"/>
        <end position="428"/>
    </location>
</feature>
<keyword evidence="10 17" id="KW-0407">Ion channel</keyword>
<evidence type="ECO:0000256" key="1">
    <source>
        <dbReference type="ARBA" id="ARBA00004141"/>
    </source>
</evidence>
<evidence type="ECO:0000256" key="16">
    <source>
        <dbReference type="ARBA" id="ARBA00081071"/>
    </source>
</evidence>
<dbReference type="InterPro" id="IPR040445">
    <property type="entry name" value="Kir_TM"/>
</dbReference>
<accession>A0A1D1VE84</accession>
<keyword evidence="3 17" id="KW-0633">Potassium transport</keyword>
<evidence type="ECO:0000313" key="22">
    <source>
        <dbReference type="EMBL" id="GAU99959.1"/>
    </source>
</evidence>
<evidence type="ECO:0000256" key="3">
    <source>
        <dbReference type="ARBA" id="ARBA00022538"/>
    </source>
</evidence>
<keyword evidence="6 17" id="KW-0630">Potassium</keyword>
<dbReference type="PANTHER" id="PTHR11767:SF102">
    <property type="entry name" value="INWARDLY RECTIFYING POTASSIUM CHANNEL 1, ISOFORM F"/>
    <property type="match status" value="1"/>
</dbReference>
<evidence type="ECO:0000256" key="14">
    <source>
        <dbReference type="ARBA" id="ARBA00072191"/>
    </source>
</evidence>
<reference evidence="22 23" key="1">
    <citation type="journal article" date="2016" name="Nat. Commun.">
        <title>Extremotolerant tardigrade genome and improved radiotolerance of human cultured cells by tardigrade-unique protein.</title>
        <authorList>
            <person name="Hashimoto T."/>
            <person name="Horikawa D.D."/>
            <person name="Saito Y."/>
            <person name="Kuwahara H."/>
            <person name="Kozuka-Hata H."/>
            <person name="Shin-I T."/>
            <person name="Minakuchi Y."/>
            <person name="Ohishi K."/>
            <person name="Motoyama A."/>
            <person name="Aizu T."/>
            <person name="Enomoto A."/>
            <person name="Kondo K."/>
            <person name="Tanaka S."/>
            <person name="Hara Y."/>
            <person name="Koshikawa S."/>
            <person name="Sagara H."/>
            <person name="Miura T."/>
            <person name="Yokobori S."/>
            <person name="Miyagawa K."/>
            <person name="Suzuki Y."/>
            <person name="Kubo T."/>
            <person name="Oyama M."/>
            <person name="Kohara Y."/>
            <person name="Fujiyama A."/>
            <person name="Arakawa K."/>
            <person name="Katayama T."/>
            <person name="Toyoda A."/>
            <person name="Kunieda T."/>
        </authorList>
    </citation>
    <scope>NUCLEOTIDE SEQUENCE [LARGE SCALE GENOMIC DNA]</scope>
    <source>
        <strain evidence="22 23">YOKOZUNA-1</strain>
    </source>
</reference>
<comment type="catalytic activity">
    <reaction evidence="11">
        <text>K(+)(in) = K(+)(out)</text>
        <dbReference type="Rhea" id="RHEA:29463"/>
        <dbReference type="ChEBI" id="CHEBI:29103"/>
    </reaction>
</comment>
<dbReference type="InterPro" id="IPR014756">
    <property type="entry name" value="Ig_E-set"/>
</dbReference>
<evidence type="ECO:0000259" key="21">
    <source>
        <dbReference type="Pfam" id="PF17655"/>
    </source>
</evidence>
<comment type="similarity">
    <text evidence="12">Belongs to the inward rectifier-type potassium channel (TC 1.A.2.1) family. KCNJ9 subfamily.</text>
</comment>